<dbReference type="SMART" id="SM00862">
    <property type="entry name" value="Trans_reg_C"/>
    <property type="match status" value="1"/>
</dbReference>
<dbReference type="GO" id="GO:0003677">
    <property type="term" value="F:DNA binding"/>
    <property type="evidence" value="ECO:0007669"/>
    <property type="project" value="UniProtKB-UniRule"/>
</dbReference>
<dbReference type="Pfam" id="PF03704">
    <property type="entry name" value="BTAD"/>
    <property type="match status" value="1"/>
</dbReference>
<dbReference type="Pfam" id="PF13191">
    <property type="entry name" value="AAA_16"/>
    <property type="match status" value="1"/>
</dbReference>
<dbReference type="PANTHER" id="PTHR35807">
    <property type="entry name" value="TRANSCRIPTIONAL REGULATOR REDD-RELATED"/>
    <property type="match status" value="1"/>
</dbReference>
<gene>
    <name evidence="8" type="ORF">D5H75_14375</name>
</gene>
<evidence type="ECO:0000256" key="6">
    <source>
        <dbReference type="SAM" id="MobiDB-lite"/>
    </source>
</evidence>
<keyword evidence="4" id="KW-0804">Transcription</keyword>
<dbReference type="SUPFAM" id="SSF46894">
    <property type="entry name" value="C-terminal effector domain of the bipartite response regulators"/>
    <property type="match status" value="1"/>
</dbReference>
<keyword evidence="2" id="KW-0805">Transcription regulation</keyword>
<keyword evidence="9" id="KW-1185">Reference proteome</keyword>
<accession>A0A3A4AWK8</accession>
<dbReference type="SUPFAM" id="SSF48452">
    <property type="entry name" value="TPR-like"/>
    <property type="match status" value="1"/>
</dbReference>
<sequence length="1166" mass="124473">MVTFRVLGPIEAYSGDEELDLGGLRQRAVLGRLLVARGHVVPVDLLIHDLWADDASPNALSGLQVYVSRLRRVLEPDRPRGGQSRLLVTVTSGYALRAGPGQVDAWRFETLVRSAGEHLEAGDPARAIADLDTGLSLWHGTPYGGFADLHWAEAEVNRLTELRLVARERRADAGLRLGLHAETVTDLEGYTTEQPLREEGWRLLALGLYRCGRQGDALAALRRARAILSEELGIDPGPALRRLESDILAQDPGLDLPKRPDSGRSGIPAVTTGKPAADAAAAAGPGGTAGANMAGAPGPAGHLEPAAAAVPSLSEPSAEMDPPEAPHEPFLGREPEIERLMDAARASASGRLTIALVSGDAGAGKTTLTQQLAARLSRYGWLTAFGNCPDSSATPPGWAFVELLRGLVSQRGPGEYARLLAPLLDDTAAGADEDQVAGGYRLHRAVGGYLAAVARDTPLLIALEDLHWADDQTLAQLRSLPTVLASSRVMLVATYRDNELNDRQADALAALARQAPVRVGLAGLAPAAVAELVRAICTHEVDEAAVATIMEKTGGNPFFVRETARLLDSEAVGHSTAAATQVISRVPSGVRDVLRRRIARLPQSAQYILLQAAVIGRDVDVDVLVDVTGDEDAVVDAVEAGLLAGLITEPGPGRLRFDHDLVRDTLYGDASRLRRSRLHGHIAAAIERRSPGDVAALAHHFDAAGTADTAPKALHYSRLAAELAERRFAHREAATLWRQAIDAFDRDPARPDGEEGVRARLKLMLSLIRALALAGDMAAARSFRREAMEAAVPLRDKELTARVIASLAVPHKGISRDLGQTAWDIVDATEKALVELPTGEERLRASLLATLALELEGSAGDRGLAASLEAEELARRTGDPQVLALALSGRLRQSYVIPAVEERETIGRELLEVGERSGQVAVSALAHLVLMECSAARGDFAAADEHVAAGERLAKQYDLPAPAAVGAWYSGQKLMIEGRYAEAERAYREAARLTAKAGMLEGRQDLPLITTFCLHLVAGRADEMAEPLAEAHQRGAKWTTDAYALALAAAGHLPDARAIAASRPPVRPDFLYELVMTWRALAGMRLGDRARMQEAYDTLTPFADRIAGAGTGVVALWPVAETLGDLAVQLGLAEQAREHYRKALAVAERVGVPRWIDSARSRLQAV</sequence>
<evidence type="ECO:0000256" key="1">
    <source>
        <dbReference type="ARBA" id="ARBA00005820"/>
    </source>
</evidence>
<evidence type="ECO:0000259" key="7">
    <source>
        <dbReference type="PROSITE" id="PS51755"/>
    </source>
</evidence>
<feature type="compositionally biased region" description="Low complexity" evidence="6">
    <location>
        <begin position="269"/>
        <end position="283"/>
    </location>
</feature>
<dbReference type="InterPro" id="IPR005158">
    <property type="entry name" value="BTAD"/>
</dbReference>
<feature type="DNA-binding region" description="OmpR/PhoB-type" evidence="5">
    <location>
        <begin position="1"/>
        <end position="98"/>
    </location>
</feature>
<feature type="region of interest" description="Disordered" evidence="6">
    <location>
        <begin position="251"/>
        <end position="330"/>
    </location>
</feature>
<dbReference type="InterPro" id="IPR027417">
    <property type="entry name" value="P-loop_NTPase"/>
</dbReference>
<evidence type="ECO:0000256" key="5">
    <source>
        <dbReference type="PROSITE-ProRule" id="PRU01091"/>
    </source>
</evidence>
<dbReference type="InterPro" id="IPR001867">
    <property type="entry name" value="OmpR/PhoB-type_DNA-bd"/>
</dbReference>
<dbReference type="CDD" id="cd15831">
    <property type="entry name" value="BTAD"/>
    <property type="match status" value="1"/>
</dbReference>
<dbReference type="SMART" id="SM01043">
    <property type="entry name" value="BTAD"/>
    <property type="match status" value="1"/>
</dbReference>
<dbReference type="InterPro" id="IPR036388">
    <property type="entry name" value="WH-like_DNA-bd_sf"/>
</dbReference>
<dbReference type="AlphaFoldDB" id="A0A3A4AWK8"/>
<dbReference type="InterPro" id="IPR011990">
    <property type="entry name" value="TPR-like_helical_dom_sf"/>
</dbReference>
<dbReference type="Pfam" id="PF00486">
    <property type="entry name" value="Trans_reg_C"/>
    <property type="match status" value="1"/>
</dbReference>
<evidence type="ECO:0000313" key="8">
    <source>
        <dbReference type="EMBL" id="RJL32677.1"/>
    </source>
</evidence>
<evidence type="ECO:0000313" key="9">
    <source>
        <dbReference type="Proteomes" id="UP000265768"/>
    </source>
</evidence>
<feature type="compositionally biased region" description="Low complexity" evidence="6">
    <location>
        <begin position="290"/>
        <end position="301"/>
    </location>
</feature>
<protein>
    <submittedName>
        <fullName evidence="8">ATPase</fullName>
    </submittedName>
</protein>
<keyword evidence="3 5" id="KW-0238">DNA-binding</keyword>
<comment type="caution">
    <text evidence="8">The sequence shown here is derived from an EMBL/GenBank/DDBJ whole genome shotgun (WGS) entry which is preliminary data.</text>
</comment>
<dbReference type="SUPFAM" id="SSF52540">
    <property type="entry name" value="P-loop containing nucleoside triphosphate hydrolases"/>
    <property type="match status" value="1"/>
</dbReference>
<dbReference type="InterPro" id="IPR041664">
    <property type="entry name" value="AAA_16"/>
</dbReference>
<evidence type="ECO:0000256" key="4">
    <source>
        <dbReference type="ARBA" id="ARBA00023163"/>
    </source>
</evidence>
<dbReference type="EMBL" id="QZEY01000004">
    <property type="protein sequence ID" value="RJL32677.1"/>
    <property type="molecule type" value="Genomic_DNA"/>
</dbReference>
<proteinExistence type="inferred from homology"/>
<dbReference type="PANTHER" id="PTHR35807:SF1">
    <property type="entry name" value="TRANSCRIPTIONAL REGULATOR REDD"/>
    <property type="match status" value="1"/>
</dbReference>
<comment type="similarity">
    <text evidence="1">Belongs to the AfsR/DnrI/RedD regulatory family.</text>
</comment>
<feature type="domain" description="OmpR/PhoB-type" evidence="7">
    <location>
        <begin position="1"/>
        <end position="98"/>
    </location>
</feature>
<dbReference type="Proteomes" id="UP000265768">
    <property type="component" value="Unassembled WGS sequence"/>
</dbReference>
<organism evidence="8 9">
    <name type="scientific">Bailinhaonella thermotolerans</name>
    <dbReference type="NCBI Taxonomy" id="1070861"/>
    <lineage>
        <taxon>Bacteria</taxon>
        <taxon>Bacillati</taxon>
        <taxon>Actinomycetota</taxon>
        <taxon>Actinomycetes</taxon>
        <taxon>Streptosporangiales</taxon>
        <taxon>Streptosporangiaceae</taxon>
        <taxon>Bailinhaonella</taxon>
    </lineage>
</organism>
<dbReference type="OrthoDB" id="134712at2"/>
<dbReference type="InterPro" id="IPR051677">
    <property type="entry name" value="AfsR-DnrI-RedD_regulator"/>
</dbReference>
<name>A0A3A4AWK8_9ACTN</name>
<dbReference type="PROSITE" id="PS51755">
    <property type="entry name" value="OMPR_PHOB"/>
    <property type="match status" value="1"/>
</dbReference>
<dbReference type="Gene3D" id="1.25.40.10">
    <property type="entry name" value="Tetratricopeptide repeat domain"/>
    <property type="match status" value="1"/>
</dbReference>
<dbReference type="RefSeq" id="WP_119926925.1">
    <property type="nucleotide sequence ID" value="NZ_QZEY01000004.1"/>
</dbReference>
<dbReference type="InterPro" id="IPR016032">
    <property type="entry name" value="Sig_transdc_resp-reg_C-effctor"/>
</dbReference>
<dbReference type="GO" id="GO:0000160">
    <property type="term" value="P:phosphorelay signal transduction system"/>
    <property type="evidence" value="ECO:0007669"/>
    <property type="project" value="InterPro"/>
</dbReference>
<evidence type="ECO:0000256" key="3">
    <source>
        <dbReference type="ARBA" id="ARBA00023125"/>
    </source>
</evidence>
<dbReference type="Gene3D" id="3.40.50.300">
    <property type="entry name" value="P-loop containing nucleotide triphosphate hydrolases"/>
    <property type="match status" value="1"/>
</dbReference>
<dbReference type="GO" id="GO:0006355">
    <property type="term" value="P:regulation of DNA-templated transcription"/>
    <property type="evidence" value="ECO:0007669"/>
    <property type="project" value="InterPro"/>
</dbReference>
<evidence type="ECO:0000256" key="2">
    <source>
        <dbReference type="ARBA" id="ARBA00023015"/>
    </source>
</evidence>
<dbReference type="Gene3D" id="1.10.10.10">
    <property type="entry name" value="Winged helix-like DNA-binding domain superfamily/Winged helix DNA-binding domain"/>
    <property type="match status" value="1"/>
</dbReference>
<dbReference type="CDD" id="cd01983">
    <property type="entry name" value="SIMIBI"/>
    <property type="match status" value="1"/>
</dbReference>
<reference evidence="8 9" key="1">
    <citation type="submission" date="2018-09" db="EMBL/GenBank/DDBJ databases">
        <title>YIM 75507 draft genome.</title>
        <authorList>
            <person name="Tang S."/>
            <person name="Feng Y."/>
        </authorList>
    </citation>
    <scope>NUCLEOTIDE SEQUENCE [LARGE SCALE GENOMIC DNA]</scope>
    <source>
        <strain evidence="8 9">YIM 75507</strain>
    </source>
</reference>